<dbReference type="Proteomes" id="UP001589693">
    <property type="component" value="Unassembled WGS sequence"/>
</dbReference>
<evidence type="ECO:0000313" key="2">
    <source>
        <dbReference type="EMBL" id="MFB9905515.1"/>
    </source>
</evidence>
<proteinExistence type="predicted"/>
<feature type="region of interest" description="Disordered" evidence="1">
    <location>
        <begin position="277"/>
        <end position="327"/>
    </location>
</feature>
<gene>
    <name evidence="2" type="ORF">ACFFQA_16390</name>
</gene>
<feature type="compositionally biased region" description="Polar residues" evidence="1">
    <location>
        <begin position="300"/>
        <end position="312"/>
    </location>
</feature>
<dbReference type="EMBL" id="JBHLZU010000014">
    <property type="protein sequence ID" value="MFB9905515.1"/>
    <property type="molecule type" value="Genomic_DNA"/>
</dbReference>
<evidence type="ECO:0008006" key="4">
    <source>
        <dbReference type="Google" id="ProtNLM"/>
    </source>
</evidence>
<keyword evidence="3" id="KW-1185">Reference proteome</keyword>
<accession>A0ABV5ZX92</accession>
<reference evidence="2 3" key="1">
    <citation type="submission" date="2024-09" db="EMBL/GenBank/DDBJ databases">
        <authorList>
            <person name="Sun Q."/>
            <person name="Mori K."/>
        </authorList>
    </citation>
    <scope>NUCLEOTIDE SEQUENCE [LARGE SCALE GENOMIC DNA]</scope>
    <source>
        <strain evidence="2 3">TBRC 7907</strain>
    </source>
</reference>
<organism evidence="2 3">
    <name type="scientific">Allokutzneria oryzae</name>
    <dbReference type="NCBI Taxonomy" id="1378989"/>
    <lineage>
        <taxon>Bacteria</taxon>
        <taxon>Bacillati</taxon>
        <taxon>Actinomycetota</taxon>
        <taxon>Actinomycetes</taxon>
        <taxon>Pseudonocardiales</taxon>
        <taxon>Pseudonocardiaceae</taxon>
        <taxon>Allokutzneria</taxon>
    </lineage>
</organism>
<dbReference type="RefSeq" id="WP_377852821.1">
    <property type="nucleotide sequence ID" value="NZ_JBHLZU010000014.1"/>
</dbReference>
<evidence type="ECO:0000313" key="3">
    <source>
        <dbReference type="Proteomes" id="UP001589693"/>
    </source>
</evidence>
<protein>
    <recommendedName>
        <fullName evidence="4">Guanylate cyclase domain-containing protein</fullName>
    </recommendedName>
</protein>
<comment type="caution">
    <text evidence="2">The sequence shown here is derived from an EMBL/GenBank/DDBJ whole genome shotgun (WGS) entry which is preliminary data.</text>
</comment>
<sequence length="327" mass="34713">MEHALPAGTRDLGEIIGILAVDVRGFSKHNDVQQNIIAEVLPSTIESAARRVGAAELWHGSRFRAYRGDGYLIGFNPTLVGTVVDSFFDALQSELRQRAREPQLAGIDLRVRTSLNLGPVQAFDEILTDSPNGTVMVDTGRMVDSESVRALLDHSDPKVTFVASVLSRSVMDQVVRAGRTARQPSEFVEAPLEVEAKDYAGTGYLRVPVPSGDLLRSGLLWGQPEPGQDSAPEHKADVGPLTANTVMGNAEEAVQTRDVGGGIDASSARATSGGIAVTGNRNVTAGGNIDRSSNKYEYSGTFTTRGDSNFGASSGRRVSGANDSAEE</sequence>
<name>A0ABV5ZX92_9PSEU</name>
<evidence type="ECO:0000256" key="1">
    <source>
        <dbReference type="SAM" id="MobiDB-lite"/>
    </source>
</evidence>